<dbReference type="RefSeq" id="WP_103242559.1">
    <property type="nucleotide sequence ID" value="NZ_JANJZD010000050.1"/>
</dbReference>
<name>A0A2K4ZQC3_9FIRM</name>
<accession>A0A2K4ZQC3</accession>
<organism evidence="1 2">
    <name type="scientific">Acetatifactor muris</name>
    <dbReference type="NCBI Taxonomy" id="879566"/>
    <lineage>
        <taxon>Bacteria</taxon>
        <taxon>Bacillati</taxon>
        <taxon>Bacillota</taxon>
        <taxon>Clostridia</taxon>
        <taxon>Lachnospirales</taxon>
        <taxon>Lachnospiraceae</taxon>
        <taxon>Acetatifactor</taxon>
    </lineage>
</organism>
<keyword evidence="2" id="KW-1185">Reference proteome</keyword>
<dbReference type="OrthoDB" id="9803516at2"/>
<protein>
    <submittedName>
        <fullName evidence="1">Uncharacterized protein</fullName>
    </submittedName>
</protein>
<gene>
    <name evidence="1" type="ORF">AMURIS_05400</name>
</gene>
<dbReference type="EMBL" id="OFSM01000060">
    <property type="protein sequence ID" value="SOY32635.1"/>
    <property type="molecule type" value="Genomic_DNA"/>
</dbReference>
<reference evidence="1 2" key="1">
    <citation type="submission" date="2018-01" db="EMBL/GenBank/DDBJ databases">
        <authorList>
            <person name="Gaut B.S."/>
            <person name="Morton B.R."/>
            <person name="Clegg M.T."/>
            <person name="Duvall M.R."/>
        </authorList>
    </citation>
    <scope>NUCLEOTIDE SEQUENCE [LARGE SCALE GENOMIC DNA]</scope>
    <source>
        <strain evidence="1">GP69</strain>
    </source>
</reference>
<evidence type="ECO:0000313" key="2">
    <source>
        <dbReference type="Proteomes" id="UP000236311"/>
    </source>
</evidence>
<proteinExistence type="predicted"/>
<dbReference type="AlphaFoldDB" id="A0A2K4ZQC3"/>
<evidence type="ECO:0000313" key="1">
    <source>
        <dbReference type="EMBL" id="SOY32635.1"/>
    </source>
</evidence>
<sequence length="63" mass="7618">MPRMSKKLKKELAFFLNDRGRRSYNELCRKCQHECKQGFRAVIIDCPRYQSKRAKRRTPSNEL</sequence>
<dbReference type="Proteomes" id="UP000236311">
    <property type="component" value="Unassembled WGS sequence"/>
</dbReference>